<dbReference type="Proteomes" id="UP000471166">
    <property type="component" value="Unassembled WGS sequence"/>
</dbReference>
<sequence>MTSGTGTLVATVHPKPGAVTKHDHTSPAGALTVPSNGAPAPPGVTDGAAAASPVPEINRGAAKAVATTRRFIEVFMVISLVPAPVPPAE</sequence>
<comment type="caution">
    <text evidence="2">The sequence shown here is derived from an EMBL/GenBank/DDBJ whole genome shotgun (WGS) entry which is preliminary data.</text>
</comment>
<evidence type="ECO:0000313" key="2">
    <source>
        <dbReference type="EMBL" id="NEW32732.1"/>
    </source>
</evidence>
<feature type="region of interest" description="Disordered" evidence="1">
    <location>
        <begin position="1"/>
        <end position="45"/>
    </location>
</feature>
<accession>A0A6P1CLE0</accession>
<gene>
    <name evidence="2" type="ORF">GV791_09175</name>
</gene>
<evidence type="ECO:0000313" key="3">
    <source>
        <dbReference type="Proteomes" id="UP000471166"/>
    </source>
</evidence>
<dbReference type="AlphaFoldDB" id="A0A6P1CLE0"/>
<dbReference type="EMBL" id="JAAGVB010000011">
    <property type="protein sequence ID" value="NEW32732.1"/>
    <property type="molecule type" value="Genomic_DNA"/>
</dbReference>
<proteinExistence type="predicted"/>
<name>A0A6P1CLE0_9NOCA</name>
<reference evidence="2 3" key="1">
    <citation type="submission" date="2020-01" db="EMBL/GenBank/DDBJ databases">
        <title>Genetics and antimicrobial susceptibilities of Nocardia species isolated from the soil; a comparison with species isolated from humans.</title>
        <authorList>
            <person name="Carrasco G."/>
            <person name="Monzon S."/>
            <person name="Sansegundo M."/>
            <person name="Garcia E."/>
            <person name="Garrido N."/>
            <person name="Medina M.J."/>
            <person name="Villalon P."/>
            <person name="Ramirez-Arocha A.C."/>
            <person name="Jimenez P."/>
            <person name="Cuesta I."/>
            <person name="Valdezate S."/>
        </authorList>
    </citation>
    <scope>NUCLEOTIDE SEQUENCE [LARGE SCALE GENOMIC DNA]</scope>
    <source>
        <strain evidence="2 3">CNM20110626</strain>
    </source>
</reference>
<dbReference type="RefSeq" id="WP_146089023.1">
    <property type="nucleotide sequence ID" value="NZ_CP107969.1"/>
</dbReference>
<evidence type="ECO:0000256" key="1">
    <source>
        <dbReference type="SAM" id="MobiDB-lite"/>
    </source>
</evidence>
<organism evidence="2 3">
    <name type="scientific">Nocardia cyriacigeorgica</name>
    <dbReference type="NCBI Taxonomy" id="135487"/>
    <lineage>
        <taxon>Bacteria</taxon>
        <taxon>Bacillati</taxon>
        <taxon>Actinomycetota</taxon>
        <taxon>Actinomycetes</taxon>
        <taxon>Mycobacteriales</taxon>
        <taxon>Nocardiaceae</taxon>
        <taxon>Nocardia</taxon>
    </lineage>
</organism>
<protein>
    <submittedName>
        <fullName evidence="2">Uncharacterized protein</fullName>
    </submittedName>
</protein>